<evidence type="ECO:0000313" key="1">
    <source>
        <dbReference type="EMBL" id="MXO61394.1"/>
    </source>
</evidence>
<reference evidence="1 2" key="1">
    <citation type="submission" date="2019-12" db="EMBL/GenBank/DDBJ databases">
        <title>Genomic-based taxomic classification of the family Erythrobacteraceae.</title>
        <authorList>
            <person name="Xu L."/>
        </authorList>
    </citation>
    <scope>NUCLEOTIDE SEQUENCE [LARGE SCALE GENOMIC DNA]</scope>
    <source>
        <strain evidence="1 2">MCCC 1A09965</strain>
    </source>
</reference>
<proteinExistence type="predicted"/>
<dbReference type="Proteomes" id="UP000445582">
    <property type="component" value="Unassembled WGS sequence"/>
</dbReference>
<protein>
    <submittedName>
        <fullName evidence="1">Uncharacterized protein</fullName>
    </submittedName>
</protein>
<sequence>MTNIPYKLSCDPYDGARLAYFAIHPDHTDADWDDYVHRISARPSGVFDNFCELAELCREALEHAGTGTDDSLAISYAHGAFGAFNLIFDGLGDVMPISARVSHHFERYRVSLLRSPERHQHEI</sequence>
<gene>
    <name evidence="1" type="ORF">GRI48_00035</name>
</gene>
<dbReference type="RefSeq" id="WP_160669570.1">
    <property type="nucleotide sequence ID" value="NZ_WTYN01000001.1"/>
</dbReference>
<keyword evidence="2" id="KW-1185">Reference proteome</keyword>
<dbReference type="EMBL" id="WTYN01000001">
    <property type="protein sequence ID" value="MXO61394.1"/>
    <property type="molecule type" value="Genomic_DNA"/>
</dbReference>
<evidence type="ECO:0000313" key="2">
    <source>
        <dbReference type="Proteomes" id="UP000445582"/>
    </source>
</evidence>
<accession>A0A844YEA1</accession>
<comment type="caution">
    <text evidence="1">The sequence shown here is derived from an EMBL/GenBank/DDBJ whole genome shotgun (WGS) entry which is preliminary data.</text>
</comment>
<dbReference type="AlphaFoldDB" id="A0A844YEA1"/>
<name>A0A844YEA1_9SPHN</name>
<organism evidence="1 2">
    <name type="scientific">Qipengyuania oceanensis</name>
    <dbReference type="NCBI Taxonomy" id="1463597"/>
    <lineage>
        <taxon>Bacteria</taxon>
        <taxon>Pseudomonadati</taxon>
        <taxon>Pseudomonadota</taxon>
        <taxon>Alphaproteobacteria</taxon>
        <taxon>Sphingomonadales</taxon>
        <taxon>Erythrobacteraceae</taxon>
        <taxon>Qipengyuania</taxon>
    </lineage>
</organism>